<keyword evidence="1" id="KW-1133">Transmembrane helix</keyword>
<evidence type="ECO:0000313" key="7">
    <source>
        <dbReference type="Proteomes" id="UP000307706"/>
    </source>
</evidence>
<organism evidence="5 7">
    <name type="scientific">Pseudoalteromonas citrea</name>
    <dbReference type="NCBI Taxonomy" id="43655"/>
    <lineage>
        <taxon>Bacteria</taxon>
        <taxon>Pseudomonadati</taxon>
        <taxon>Pseudomonadota</taxon>
        <taxon>Gammaproteobacteria</taxon>
        <taxon>Alteromonadales</taxon>
        <taxon>Pseudoalteromonadaceae</taxon>
        <taxon>Pseudoalteromonas</taxon>
    </lineage>
</organism>
<dbReference type="InterPro" id="IPR028098">
    <property type="entry name" value="Glyco_trans_4-like_N"/>
</dbReference>
<gene>
    <name evidence="5" type="ORF">CWB96_11105</name>
    <name evidence="4" type="ORF">CWB97_03750</name>
</gene>
<dbReference type="PANTHER" id="PTHR45947">
    <property type="entry name" value="SULFOQUINOVOSYL TRANSFERASE SQD2"/>
    <property type="match status" value="1"/>
</dbReference>
<dbReference type="PANTHER" id="PTHR45947:SF15">
    <property type="entry name" value="TEICHURONIC ACID BIOSYNTHESIS GLYCOSYLTRANSFERASE TUAC-RELATED"/>
    <property type="match status" value="1"/>
</dbReference>
<evidence type="ECO:0000313" key="5">
    <source>
        <dbReference type="EMBL" id="TMP59104.1"/>
    </source>
</evidence>
<keyword evidence="1" id="KW-0472">Membrane</keyword>
<dbReference type="Proteomes" id="UP000307706">
    <property type="component" value="Unassembled WGS sequence"/>
</dbReference>
<dbReference type="Proteomes" id="UP000305730">
    <property type="component" value="Unassembled WGS sequence"/>
</dbReference>
<reference evidence="5" key="3">
    <citation type="submission" date="2019-09" db="EMBL/GenBank/DDBJ databases">
        <title>Co-occurence of chitin degradation, pigmentation and bioactivity in marine Pseudoalteromonas.</title>
        <authorList>
            <person name="Sonnenschein E.C."/>
            <person name="Bech P.K."/>
        </authorList>
    </citation>
    <scope>NUCLEOTIDE SEQUENCE</scope>
    <source>
        <strain evidence="5">S2231</strain>
        <strain evidence="4 6">S2233</strain>
    </source>
</reference>
<reference evidence="7" key="2">
    <citation type="submission" date="2019-06" db="EMBL/GenBank/DDBJ databases">
        <title>Co-occurence of chitin degradation, pigmentation and bioactivity in marine Pseudoalteromonas.</title>
        <authorList>
            <person name="Sonnenschein E.C."/>
            <person name="Bech P.K."/>
        </authorList>
    </citation>
    <scope>NUCLEOTIDE SEQUENCE [LARGE SCALE GENOMIC DNA]</scope>
    <source>
        <strain evidence="7">S2231</strain>
    </source>
</reference>
<proteinExistence type="predicted"/>
<dbReference type="AlphaFoldDB" id="A0A5S3XS65"/>
<dbReference type="CDD" id="cd03801">
    <property type="entry name" value="GT4_PimA-like"/>
    <property type="match status" value="1"/>
</dbReference>
<evidence type="ECO:0000259" key="3">
    <source>
        <dbReference type="Pfam" id="PF13439"/>
    </source>
</evidence>
<evidence type="ECO:0000313" key="4">
    <source>
        <dbReference type="EMBL" id="TMP45725.1"/>
    </source>
</evidence>
<keyword evidence="1" id="KW-0812">Transmembrane</keyword>
<feature type="domain" description="Glycosyl transferase family 1" evidence="2">
    <location>
        <begin position="226"/>
        <end position="358"/>
    </location>
</feature>
<dbReference type="Gene3D" id="3.40.50.2000">
    <property type="entry name" value="Glycogen Phosphorylase B"/>
    <property type="match status" value="2"/>
</dbReference>
<protein>
    <submittedName>
        <fullName evidence="5">Uncharacterized protein</fullName>
    </submittedName>
</protein>
<feature type="transmembrane region" description="Helical" evidence="1">
    <location>
        <begin position="85"/>
        <end position="104"/>
    </location>
</feature>
<dbReference type="EMBL" id="PNCL01000050">
    <property type="protein sequence ID" value="TMP59104.1"/>
    <property type="molecule type" value="Genomic_DNA"/>
</dbReference>
<dbReference type="InterPro" id="IPR050194">
    <property type="entry name" value="Glycosyltransferase_grp1"/>
</dbReference>
<evidence type="ECO:0000313" key="6">
    <source>
        <dbReference type="Proteomes" id="UP000305730"/>
    </source>
</evidence>
<dbReference type="EMBL" id="PNCK01000016">
    <property type="protein sequence ID" value="TMP45725.1"/>
    <property type="molecule type" value="Genomic_DNA"/>
</dbReference>
<dbReference type="GO" id="GO:0016757">
    <property type="term" value="F:glycosyltransferase activity"/>
    <property type="evidence" value="ECO:0007669"/>
    <property type="project" value="InterPro"/>
</dbReference>
<keyword evidence="6" id="KW-1185">Reference proteome</keyword>
<reference evidence="6 7" key="1">
    <citation type="submission" date="2017-12" db="EMBL/GenBank/DDBJ databases">
        <authorList>
            <person name="Paulsen S."/>
            <person name="Gram L.K."/>
        </authorList>
    </citation>
    <scope>NUCLEOTIDE SEQUENCE [LARGE SCALE GENOMIC DNA]</scope>
    <source>
        <strain evidence="5 7">S2231</strain>
        <strain evidence="4 6">S2233</strain>
    </source>
</reference>
<dbReference type="Pfam" id="PF13439">
    <property type="entry name" value="Glyco_transf_4"/>
    <property type="match status" value="1"/>
</dbReference>
<name>A0A5S3XS65_9GAMM</name>
<sequence length="394" mass="45760">MSLSCLMGLKNLNQEQRRLKKLNKKPLTIITYEFPPRIGGAGGVAKDISKSYELNKHETIVLTCHRATFKRFKVEKTNSNFNTKVSFPVLFNLWFIFFPIYLFFHRRYFSDNIILNDFGAMYSFYIIPHFSRSTYTCYIHGKEPFLYKKSFLRNEILRFPYIYRKVVTNSKSLIFVSEFVKNWFFENVIPIGSCSTVIYNAVDLSLFNNVVESPSVLSTELYTQSENNPKMVTACRLVKEKGFDRKLDIFVKLHQKGVKFTWFIAGDGSYKSEFQKKVASLGFGDYVIFLGRVEREKLKPLYLKCNFFWLLSSYEEAYPLVYHEAHACGLPVIGLNRGGVKEVINDGFDGFVVDTQDEAFNLIYNDEIGKINLQKWDREAHSIALLYAKVESAL</sequence>
<evidence type="ECO:0000259" key="2">
    <source>
        <dbReference type="Pfam" id="PF00534"/>
    </source>
</evidence>
<feature type="domain" description="Glycosyltransferase subfamily 4-like N-terminal" evidence="3">
    <location>
        <begin position="38"/>
        <end position="205"/>
    </location>
</feature>
<dbReference type="Pfam" id="PF00534">
    <property type="entry name" value="Glycos_transf_1"/>
    <property type="match status" value="1"/>
</dbReference>
<evidence type="ECO:0000256" key="1">
    <source>
        <dbReference type="SAM" id="Phobius"/>
    </source>
</evidence>
<comment type="caution">
    <text evidence="5">The sequence shown here is derived from an EMBL/GenBank/DDBJ whole genome shotgun (WGS) entry which is preliminary data.</text>
</comment>
<dbReference type="SUPFAM" id="SSF53756">
    <property type="entry name" value="UDP-Glycosyltransferase/glycogen phosphorylase"/>
    <property type="match status" value="1"/>
</dbReference>
<dbReference type="InterPro" id="IPR001296">
    <property type="entry name" value="Glyco_trans_1"/>
</dbReference>
<accession>A0A5S3XS65</accession>